<evidence type="ECO:0000313" key="1">
    <source>
        <dbReference type="EMBL" id="MBW0527219.1"/>
    </source>
</evidence>
<reference evidence="1" key="1">
    <citation type="submission" date="2021-03" db="EMBL/GenBank/DDBJ databases">
        <title>Draft genome sequence of rust myrtle Austropuccinia psidii MF-1, a brazilian biotype.</title>
        <authorList>
            <person name="Quecine M.C."/>
            <person name="Pachon D.M.R."/>
            <person name="Bonatelli M.L."/>
            <person name="Correr F.H."/>
            <person name="Franceschini L.M."/>
            <person name="Leite T.F."/>
            <person name="Margarido G.R.A."/>
            <person name="Almeida C.A."/>
            <person name="Ferrarezi J.A."/>
            <person name="Labate C.A."/>
        </authorList>
    </citation>
    <scope>NUCLEOTIDE SEQUENCE</scope>
    <source>
        <strain evidence="1">MF-1</strain>
    </source>
</reference>
<name>A0A9Q3ETY0_9BASI</name>
<keyword evidence="2" id="KW-1185">Reference proteome</keyword>
<proteinExistence type="predicted"/>
<evidence type="ECO:0000313" key="2">
    <source>
        <dbReference type="Proteomes" id="UP000765509"/>
    </source>
</evidence>
<dbReference type="Proteomes" id="UP000765509">
    <property type="component" value="Unassembled WGS sequence"/>
</dbReference>
<organism evidence="1 2">
    <name type="scientific">Austropuccinia psidii MF-1</name>
    <dbReference type="NCBI Taxonomy" id="1389203"/>
    <lineage>
        <taxon>Eukaryota</taxon>
        <taxon>Fungi</taxon>
        <taxon>Dikarya</taxon>
        <taxon>Basidiomycota</taxon>
        <taxon>Pucciniomycotina</taxon>
        <taxon>Pucciniomycetes</taxon>
        <taxon>Pucciniales</taxon>
        <taxon>Sphaerophragmiaceae</taxon>
        <taxon>Austropuccinia</taxon>
    </lineage>
</organism>
<dbReference type="AlphaFoldDB" id="A0A9Q3ETY0"/>
<comment type="caution">
    <text evidence="1">The sequence shown here is derived from an EMBL/GenBank/DDBJ whole genome shotgun (WGS) entry which is preliminary data.</text>
</comment>
<sequence length="90" mass="9882">MLTCLQCTQEVTPMLPPPILMLPHPRRLQSLRSCSTLNPPYAFSHTPNPLCHLPSLPSCSVLATCLQRCSHTGLILNAAYHTYAPSALSR</sequence>
<protein>
    <submittedName>
        <fullName evidence="1">Uncharacterized protein</fullName>
    </submittedName>
</protein>
<dbReference type="EMBL" id="AVOT02033330">
    <property type="protein sequence ID" value="MBW0527219.1"/>
    <property type="molecule type" value="Genomic_DNA"/>
</dbReference>
<gene>
    <name evidence="1" type="ORF">O181_066934</name>
</gene>
<accession>A0A9Q3ETY0</accession>